<keyword evidence="5" id="KW-0732">Signal</keyword>
<dbReference type="AlphaFoldDB" id="A0A8S9X9W7"/>
<evidence type="ECO:0000256" key="3">
    <source>
        <dbReference type="ARBA" id="ARBA00015303"/>
    </source>
</evidence>
<sequence>MPDHYSPDDVCPNRNQGYCDSNQPWNPDGNSFLIKDWPFPVFLVQDDDYLKNITDCYKNFNTPVDSTQLSKPLCTLLLKSHMFAAVNSEVCTRRMVQQMVSIVKFCDPLGSENIVYPMISHNDTKEKKLIAVIARMDSTTLFDGLAPGAMSAVSGSATLMVLAEILNDLRPVIKAHDMFRGLTFILLNGESFDFIGSQRIVYDMEQGTFMTQNNKITLADIGMIIELSQLGPGKTFFVHRTADTYAADFANSLIVLSKNTTVEFKLSSMQPNQLPPVSINTFLGANSNISGIVVTNYDKSFTNRYYNGLFDNDTNLPVNVPGSQFENKLPPKGSTQSNLASAATIIARSIANAITKNEAIPYDIKLSRYVESVNEVLQCYLVSRKCKLFEKLYPMIASGAKGPEVLSLYVGIPTSVSHITRATWKVLAYLGSDSETSSSENCTALCSKDSELQCFWVKEETGEGKCVMSSARLLTAVSPAFEIEGYNWSSKQYSTWTESVWADTSVRMFVQGDHTKELVVMLSGLFTFFVSLASVYFINKNYESLFASMLIRMENC</sequence>
<keyword evidence="7 10" id="KW-1133">Transmembrane helix</keyword>
<dbReference type="Pfam" id="PF05450">
    <property type="entry name" value="Nicastrin"/>
    <property type="match status" value="1"/>
</dbReference>
<dbReference type="Gene3D" id="3.40.630.10">
    <property type="entry name" value="Zn peptidases"/>
    <property type="match status" value="1"/>
</dbReference>
<evidence type="ECO:0000256" key="8">
    <source>
        <dbReference type="ARBA" id="ARBA00023136"/>
    </source>
</evidence>
<accession>A0A8S9X9W7</accession>
<evidence type="ECO:0000259" key="11">
    <source>
        <dbReference type="Pfam" id="PF18266"/>
    </source>
</evidence>
<keyword evidence="9" id="KW-0325">Glycoprotein</keyword>
<comment type="caution">
    <text evidence="12">The sequence shown here is derived from an EMBL/GenBank/DDBJ whole genome shotgun (WGS) entry which is preliminary data.</text>
</comment>
<evidence type="ECO:0000256" key="7">
    <source>
        <dbReference type="ARBA" id="ARBA00022989"/>
    </source>
</evidence>
<dbReference type="SUPFAM" id="SSF53187">
    <property type="entry name" value="Zn-dependent exopeptidases"/>
    <property type="match status" value="1"/>
</dbReference>
<evidence type="ECO:0000256" key="10">
    <source>
        <dbReference type="SAM" id="Phobius"/>
    </source>
</evidence>
<evidence type="ECO:0000256" key="1">
    <source>
        <dbReference type="ARBA" id="ARBA00004479"/>
    </source>
</evidence>
<evidence type="ECO:0000256" key="9">
    <source>
        <dbReference type="ARBA" id="ARBA00023180"/>
    </source>
</evidence>
<dbReference type="InterPro" id="IPR008710">
    <property type="entry name" value="Nicastrin"/>
</dbReference>
<dbReference type="EMBL" id="WIXP02000009">
    <property type="protein sequence ID" value="KAF6205369.1"/>
    <property type="molecule type" value="Genomic_DNA"/>
</dbReference>
<name>A0A8S9X9W7_APOLU</name>
<protein>
    <recommendedName>
        <fullName evidence="3">Nicastrin</fullName>
    </recommendedName>
</protein>
<evidence type="ECO:0000256" key="6">
    <source>
        <dbReference type="ARBA" id="ARBA00022976"/>
    </source>
</evidence>
<keyword evidence="13" id="KW-1185">Reference proteome</keyword>
<keyword evidence="4 10" id="KW-0812">Transmembrane</keyword>
<dbReference type="InterPro" id="IPR041084">
    <property type="entry name" value="Ncstrn_small"/>
</dbReference>
<keyword evidence="8 10" id="KW-0472">Membrane</keyword>
<comment type="subcellular location">
    <subcellularLocation>
        <location evidence="1">Membrane</location>
        <topology evidence="1">Single-pass type I membrane protein</topology>
    </subcellularLocation>
</comment>
<evidence type="ECO:0000256" key="5">
    <source>
        <dbReference type="ARBA" id="ARBA00022729"/>
    </source>
</evidence>
<dbReference type="PANTHER" id="PTHR21092:SF0">
    <property type="entry name" value="NICASTRIN"/>
    <property type="match status" value="1"/>
</dbReference>
<dbReference type="GO" id="GO:0016485">
    <property type="term" value="P:protein processing"/>
    <property type="evidence" value="ECO:0007669"/>
    <property type="project" value="InterPro"/>
</dbReference>
<organism evidence="12 13">
    <name type="scientific">Apolygus lucorum</name>
    <name type="common">Small green plant bug</name>
    <name type="synonym">Lygocoris lucorum</name>
    <dbReference type="NCBI Taxonomy" id="248454"/>
    <lineage>
        <taxon>Eukaryota</taxon>
        <taxon>Metazoa</taxon>
        <taxon>Ecdysozoa</taxon>
        <taxon>Arthropoda</taxon>
        <taxon>Hexapoda</taxon>
        <taxon>Insecta</taxon>
        <taxon>Pterygota</taxon>
        <taxon>Neoptera</taxon>
        <taxon>Paraneoptera</taxon>
        <taxon>Hemiptera</taxon>
        <taxon>Heteroptera</taxon>
        <taxon>Panheteroptera</taxon>
        <taxon>Cimicomorpha</taxon>
        <taxon>Miridae</taxon>
        <taxon>Mirini</taxon>
        <taxon>Apolygus</taxon>
    </lineage>
</organism>
<dbReference type="Proteomes" id="UP000466442">
    <property type="component" value="Linkage Group LG9"/>
</dbReference>
<proteinExistence type="inferred from homology"/>
<dbReference type="GO" id="GO:0005886">
    <property type="term" value="C:plasma membrane"/>
    <property type="evidence" value="ECO:0007669"/>
    <property type="project" value="TreeGrafter"/>
</dbReference>
<evidence type="ECO:0000256" key="2">
    <source>
        <dbReference type="ARBA" id="ARBA00007717"/>
    </source>
</evidence>
<dbReference type="OrthoDB" id="755951at2759"/>
<comment type="similarity">
    <text evidence="2">Belongs to the nicastrin family.</text>
</comment>
<dbReference type="GO" id="GO:0007219">
    <property type="term" value="P:Notch signaling pathway"/>
    <property type="evidence" value="ECO:0007669"/>
    <property type="project" value="UniProtKB-KW"/>
</dbReference>
<dbReference type="PANTHER" id="PTHR21092">
    <property type="entry name" value="NICASTRIN"/>
    <property type="match status" value="1"/>
</dbReference>
<evidence type="ECO:0000256" key="4">
    <source>
        <dbReference type="ARBA" id="ARBA00022692"/>
    </source>
</evidence>
<feature type="transmembrane region" description="Helical" evidence="10">
    <location>
        <begin position="518"/>
        <end position="539"/>
    </location>
</feature>
<reference evidence="12" key="1">
    <citation type="journal article" date="2021" name="Mol. Ecol. Resour.">
        <title>Apolygus lucorum genome provides insights into omnivorousness and mesophyll feeding.</title>
        <authorList>
            <person name="Liu Y."/>
            <person name="Liu H."/>
            <person name="Wang H."/>
            <person name="Huang T."/>
            <person name="Liu B."/>
            <person name="Yang B."/>
            <person name="Yin L."/>
            <person name="Li B."/>
            <person name="Zhang Y."/>
            <person name="Zhang S."/>
            <person name="Jiang F."/>
            <person name="Zhang X."/>
            <person name="Ren Y."/>
            <person name="Wang B."/>
            <person name="Wang S."/>
            <person name="Lu Y."/>
            <person name="Wu K."/>
            <person name="Fan W."/>
            <person name="Wang G."/>
        </authorList>
    </citation>
    <scope>NUCLEOTIDE SEQUENCE</scope>
    <source>
        <strain evidence="12">12Hb</strain>
    </source>
</reference>
<feature type="domain" description="Nicastrin small lobe" evidence="11">
    <location>
        <begin position="3"/>
        <end position="84"/>
    </location>
</feature>
<keyword evidence="6" id="KW-0914">Notch signaling pathway</keyword>
<evidence type="ECO:0000313" key="13">
    <source>
        <dbReference type="Proteomes" id="UP000466442"/>
    </source>
</evidence>
<gene>
    <name evidence="12" type="ORF">GE061_019540</name>
</gene>
<dbReference type="GO" id="GO:0007220">
    <property type="term" value="P:Notch receptor processing"/>
    <property type="evidence" value="ECO:0007669"/>
    <property type="project" value="TreeGrafter"/>
</dbReference>
<dbReference type="Pfam" id="PF18266">
    <property type="entry name" value="Ncstrn_small"/>
    <property type="match status" value="1"/>
</dbReference>
<evidence type="ECO:0000313" key="12">
    <source>
        <dbReference type="EMBL" id="KAF6205369.1"/>
    </source>
</evidence>